<accession>A0A9X9F4F3</accession>
<reference evidence="1 2" key="1">
    <citation type="journal article" date="2019" name="Environ. Microbiol.">
        <title>An active ?-lactamase is a part of an orchestrated cell wall stress resistance network of Bacillus subtilis and related rhizosphere species.</title>
        <authorList>
            <person name="Bucher T."/>
            <person name="Keren-Paz A."/>
            <person name="Hausser J."/>
            <person name="Olender T."/>
            <person name="Cytryn E."/>
            <person name="Kolodkin-Gal I."/>
        </authorList>
    </citation>
    <scope>NUCLEOTIDE SEQUENCE [LARGE SCALE GENOMIC DNA]</scope>
    <source>
        <strain evidence="1 2">I32</strain>
    </source>
</reference>
<dbReference type="EMBL" id="SZOH01001966">
    <property type="protein sequence ID" value="TKI97956.1"/>
    <property type="molecule type" value="Genomic_DNA"/>
</dbReference>
<dbReference type="AlphaFoldDB" id="A0A9X9F4F3"/>
<comment type="caution">
    <text evidence="1">The sequence shown here is derived from an EMBL/GenBank/DDBJ whole genome shotgun (WGS) entry which is preliminary data.</text>
</comment>
<evidence type="ECO:0000313" key="2">
    <source>
        <dbReference type="Proteomes" id="UP000308444"/>
    </source>
</evidence>
<dbReference type="InterPro" id="IPR029055">
    <property type="entry name" value="Ntn_hydrolases_N"/>
</dbReference>
<protein>
    <submittedName>
        <fullName evidence="1">Penicillin acylase family protein</fullName>
    </submittedName>
</protein>
<dbReference type="InterPro" id="IPR002692">
    <property type="entry name" value="S45"/>
</dbReference>
<dbReference type="GO" id="GO:0016787">
    <property type="term" value="F:hydrolase activity"/>
    <property type="evidence" value="ECO:0007669"/>
    <property type="project" value="InterPro"/>
</dbReference>
<dbReference type="Gene3D" id="3.60.20.10">
    <property type="entry name" value="Glutamine Phosphoribosylpyrophosphate, subunit 1, domain 1"/>
    <property type="match status" value="1"/>
</dbReference>
<feature type="non-terminal residue" evidence="1">
    <location>
        <position position="1"/>
    </location>
</feature>
<evidence type="ECO:0000313" key="1">
    <source>
        <dbReference type="EMBL" id="TKI97956.1"/>
    </source>
</evidence>
<dbReference type="PANTHER" id="PTHR34218">
    <property type="entry name" value="PEPTIDASE S45 PENICILLIN AMIDASE"/>
    <property type="match status" value="1"/>
</dbReference>
<gene>
    <name evidence="1" type="ORF">FC695_24675</name>
</gene>
<feature type="non-terminal residue" evidence="1">
    <location>
        <position position="98"/>
    </location>
</feature>
<organism evidence="1 2">
    <name type="scientific">Bacillus cereus</name>
    <dbReference type="NCBI Taxonomy" id="1396"/>
    <lineage>
        <taxon>Bacteria</taxon>
        <taxon>Bacillati</taxon>
        <taxon>Bacillota</taxon>
        <taxon>Bacilli</taxon>
        <taxon>Bacillales</taxon>
        <taxon>Bacillaceae</taxon>
        <taxon>Bacillus</taxon>
        <taxon>Bacillus cereus group</taxon>
    </lineage>
</organism>
<dbReference type="PANTHER" id="PTHR34218:SF4">
    <property type="entry name" value="ACYL-HOMOSERINE LACTONE ACYLASE QUIP"/>
    <property type="match status" value="1"/>
</dbReference>
<dbReference type="Pfam" id="PF01804">
    <property type="entry name" value="Penicil_amidase"/>
    <property type="match status" value="1"/>
</dbReference>
<dbReference type="GO" id="GO:0017000">
    <property type="term" value="P:antibiotic biosynthetic process"/>
    <property type="evidence" value="ECO:0007669"/>
    <property type="project" value="InterPro"/>
</dbReference>
<dbReference type="Proteomes" id="UP000308444">
    <property type="component" value="Unassembled WGS sequence"/>
</dbReference>
<dbReference type="SUPFAM" id="SSF56235">
    <property type="entry name" value="N-terminal nucleophile aminohydrolases (Ntn hydrolases)"/>
    <property type="match status" value="1"/>
</dbReference>
<sequence>KDAPRLLAELKNTNVDVAQSFSKTIIPPEFNGSNNWVVSGEKSASGKPILADDPHLSLATPSIWYQTRLEMKGLNVSGVIFAGVPGVILGHNDKIAWG</sequence>
<name>A0A9X9F4F3_BACCE</name>
<proteinExistence type="predicted"/>